<organism evidence="3 4">
    <name type="scientific">Pseudochryseolinea flava</name>
    <dbReference type="NCBI Taxonomy" id="2059302"/>
    <lineage>
        <taxon>Bacteria</taxon>
        <taxon>Pseudomonadati</taxon>
        <taxon>Bacteroidota</taxon>
        <taxon>Cytophagia</taxon>
        <taxon>Cytophagales</taxon>
        <taxon>Fulvivirgaceae</taxon>
        <taxon>Pseudochryseolinea</taxon>
    </lineage>
</organism>
<keyword evidence="1" id="KW-0732">Signal</keyword>
<comment type="caution">
    <text evidence="3">The sequence shown here is derived from an EMBL/GenBank/DDBJ whole genome shotgun (WGS) entry which is preliminary data.</text>
</comment>
<dbReference type="EMBL" id="QMFY01000002">
    <property type="protein sequence ID" value="RAW02275.1"/>
    <property type="molecule type" value="Genomic_DNA"/>
</dbReference>
<dbReference type="OrthoDB" id="610388at2"/>
<dbReference type="AlphaFoldDB" id="A0A364Y650"/>
<evidence type="ECO:0000313" key="3">
    <source>
        <dbReference type="EMBL" id="RAW02275.1"/>
    </source>
</evidence>
<feature type="signal peptide" evidence="1">
    <location>
        <begin position="1"/>
        <end position="24"/>
    </location>
</feature>
<dbReference type="Pfam" id="PF18962">
    <property type="entry name" value="Por_Secre_tail"/>
    <property type="match status" value="1"/>
</dbReference>
<dbReference type="InterPro" id="IPR026444">
    <property type="entry name" value="Secre_tail"/>
</dbReference>
<gene>
    <name evidence="3" type="ORF">DQQ10_06995</name>
</gene>
<feature type="domain" description="Secretion system C-terminal sorting" evidence="2">
    <location>
        <begin position="789"/>
        <end position="863"/>
    </location>
</feature>
<dbReference type="NCBIfam" id="TIGR04183">
    <property type="entry name" value="Por_Secre_tail"/>
    <property type="match status" value="1"/>
</dbReference>
<evidence type="ECO:0000256" key="1">
    <source>
        <dbReference type="SAM" id="SignalP"/>
    </source>
</evidence>
<feature type="chain" id="PRO_5016983815" evidence="1">
    <location>
        <begin position="25"/>
        <end position="864"/>
    </location>
</feature>
<dbReference type="Proteomes" id="UP000251889">
    <property type="component" value="Unassembled WGS sequence"/>
</dbReference>
<evidence type="ECO:0000259" key="2">
    <source>
        <dbReference type="Pfam" id="PF18962"/>
    </source>
</evidence>
<dbReference type="InterPro" id="IPR013783">
    <property type="entry name" value="Ig-like_fold"/>
</dbReference>
<proteinExistence type="predicted"/>
<dbReference type="Gene3D" id="2.60.120.260">
    <property type="entry name" value="Galactose-binding domain-like"/>
    <property type="match status" value="1"/>
</dbReference>
<dbReference type="Gene3D" id="2.60.40.10">
    <property type="entry name" value="Immunoglobulins"/>
    <property type="match status" value="1"/>
</dbReference>
<keyword evidence="4" id="KW-1185">Reference proteome</keyword>
<name>A0A364Y650_9BACT</name>
<reference evidence="3 4" key="1">
    <citation type="submission" date="2018-06" db="EMBL/GenBank/DDBJ databases">
        <title>Chryseolinea flavus sp. nov., a member of the phylum Bacteroidetes isolated from soil.</title>
        <authorList>
            <person name="Li Y."/>
            <person name="Wang J."/>
        </authorList>
    </citation>
    <scope>NUCLEOTIDE SEQUENCE [LARGE SCALE GENOMIC DNA]</scope>
    <source>
        <strain evidence="3 4">SDU1-6</strain>
    </source>
</reference>
<evidence type="ECO:0000313" key="4">
    <source>
        <dbReference type="Proteomes" id="UP000251889"/>
    </source>
</evidence>
<protein>
    <submittedName>
        <fullName evidence="3">Sugar-binding protein</fullName>
    </submittedName>
</protein>
<accession>A0A364Y650</accession>
<dbReference type="RefSeq" id="WP_112746098.1">
    <property type="nucleotide sequence ID" value="NZ_QMFY01000002.1"/>
</dbReference>
<sequence>MKRLYCLNFYATCFLMFLTTGIFGQSNVAPSATSTTSYVSAWETIAALNDGFTPANSNDKSHGAYGNWNNPNSLQWVQYDWTSDYVISSVQVYWFDDGGGVLTPTTAYVENWNGSAWVNVGTVPLVKNAFNTRSFTAVTTRRIRLSMRNSTQSTGVLEWRAMGSASTCNGTTITPYTQVNADTWSQTSSATVVAGASVKFGPQPGSGGSWSWTGPNNFTASTREITISNVQAASTGTYVARYTNSCGTQTTLNHTIAIGGGGNGNPYTWPSYSPSISYNFRDEFPALQTPTQVLNDCPEVVSTQSSQWWCFRKGPTANSLVTSAAVTPMLARLNTDFAYFRDNMGWPPDLRAKNGYRSAVYLFGSGLCTDDASNTDLGGWQSAIYYNGTNWPMVLASYYPVYSFDPACPYSDREGQRGAMVHEGIHSLLADLPGVKQSAWFHEGGNVWLQQTADARRTNNFSSMGDLNGTDFIAPFMPIECYSGWLQDGSFGGPSAEGVNMFNGNQQICTWRTYLGGHQYSSSFPTFLGLSLGDGAVPWIWRNSPNRVLEGVASGIGATQMRRLITEYRAKQALVDFGVWKGAILALMDAHFGQAIQAEWQPSWLNPAVWNATPYVVTTNNAGLLTPEARTLPGWSGANQIPLTVTGNMVTVNFEPIGANMTCQLVYRTTTGTPVYSQYVSSGACSLRLDSPPANGVVIAVITNTDYIYNGESTRTAHYDYRLRLVTGVTGTASVNTKWYNSATLGARTATDVASVVGIDWSKYCGHSFKHTEEIAEIKKSINPNEFLMYPNPVHLGKSLTLEFPSVDAEQTKITIVTLSGTVVHETITTTPNLTYPTAGLKKGQYIIKIKNSRTNTAQTLIVN</sequence>